<feature type="chain" id="PRO_5015325476" description="Glutathione hydrolase proenzyme" evidence="12">
    <location>
        <begin position="21"/>
        <end position="587"/>
    </location>
</feature>
<comment type="catalytic activity">
    <reaction evidence="2 11">
        <text>glutathione + H2O = L-cysteinylglycine + L-glutamate</text>
        <dbReference type="Rhea" id="RHEA:28807"/>
        <dbReference type="ChEBI" id="CHEBI:15377"/>
        <dbReference type="ChEBI" id="CHEBI:29985"/>
        <dbReference type="ChEBI" id="CHEBI:57925"/>
        <dbReference type="ChEBI" id="CHEBI:61694"/>
        <dbReference type="EC" id="3.4.19.13"/>
    </reaction>
</comment>
<feature type="binding site" evidence="10">
    <location>
        <position position="119"/>
    </location>
    <ligand>
        <name>L-glutamate</name>
        <dbReference type="ChEBI" id="CHEBI:29985"/>
    </ligand>
</feature>
<dbReference type="PANTHER" id="PTHR43199:SF1">
    <property type="entry name" value="GLUTATHIONE HYDROLASE PROENZYME"/>
    <property type="match status" value="1"/>
</dbReference>
<evidence type="ECO:0000256" key="8">
    <source>
        <dbReference type="ARBA" id="ARBA00047417"/>
    </source>
</evidence>
<feature type="signal peptide" evidence="12">
    <location>
        <begin position="1"/>
        <end position="20"/>
    </location>
</feature>
<feature type="active site" description="Nucleophile" evidence="9">
    <location>
        <position position="407"/>
    </location>
</feature>
<sequence>MTKASKFALGTCLLPLTLSATLLPAIIGKAQNPPPPEAGSGRVEREAVRTNKYVVVAANPLASAAGRDVLRRGGSAIDAAIAVQMVLTLVEPQSSGIGGGAFLVYYDAKTKKLVTYDGRETAPAAAKPDRFLDANGKPLQFYDAVVGGKSVGVPGVLRMLELAHKKYGKLPWSQLFQGAIQLSEQGFPLSPRLYTLLSKDLYLSRNEPAKSYFYQPDGTPKPIGTRLVNQPLAEVLRQIAKGGANAFYQGNIAKDIVATVSQAAVPGDLTTTDLVQYQAKLREPVCGAYRIYKVCGMGPPSSGGLTVLQILGILQQFNLPALKPASLEAVHLFSEAGRLAYADRNLYIADTDFVPVPVKELINPNYLKLRAAIINPERSIGQAQAGNPLLQQANLLGIDQSKDLPSTSHVSIVDAAGNAISMTTSIEDAFGSRLMVRGFLLNNQLTDFSFSPTSEGKPVANRIEAKKRPRSSMAPMMVFDRNGKLVMVIGSAGGPQIINYVAKAIVGHLDWGLDIQQALALPNFGSRNGPTELEADTDVANLKPALEAKGHTVSVIQLTSGSTGIVLTNQGLVSGADPRREGAPLGE</sequence>
<evidence type="ECO:0000256" key="12">
    <source>
        <dbReference type="SAM" id="SignalP"/>
    </source>
</evidence>
<dbReference type="SUPFAM" id="SSF56235">
    <property type="entry name" value="N-terminal nucleophile aminohydrolases (Ntn hydrolases)"/>
    <property type="match status" value="1"/>
</dbReference>
<comment type="catalytic activity">
    <reaction evidence="8 11">
        <text>an N-terminal (5-L-glutamyl)-[peptide] + an alpha-amino acid = 5-L-glutamyl amino acid + an N-terminal L-alpha-aminoacyl-[peptide]</text>
        <dbReference type="Rhea" id="RHEA:23904"/>
        <dbReference type="Rhea" id="RHEA-COMP:9780"/>
        <dbReference type="Rhea" id="RHEA-COMP:9795"/>
        <dbReference type="ChEBI" id="CHEBI:77644"/>
        <dbReference type="ChEBI" id="CHEBI:78597"/>
        <dbReference type="ChEBI" id="CHEBI:78599"/>
        <dbReference type="ChEBI" id="CHEBI:78608"/>
        <dbReference type="EC" id="2.3.2.2"/>
    </reaction>
</comment>
<evidence type="ECO:0000256" key="6">
    <source>
        <dbReference type="ARBA" id="ARBA00023145"/>
    </source>
</evidence>
<keyword evidence="5 11" id="KW-0378">Hydrolase</keyword>
<dbReference type="RefSeq" id="WP_109007659.1">
    <property type="nucleotide sequence ID" value="NZ_BDUD01000001.1"/>
</dbReference>
<name>A0A2R5FFW4_NOSCO</name>
<dbReference type="InterPro" id="IPR000101">
    <property type="entry name" value="GGT_peptidase"/>
</dbReference>
<evidence type="ECO:0000256" key="11">
    <source>
        <dbReference type="RuleBase" id="RU368036"/>
    </source>
</evidence>
<dbReference type="InterPro" id="IPR051792">
    <property type="entry name" value="GGT_bact"/>
</dbReference>
<evidence type="ECO:0000256" key="4">
    <source>
        <dbReference type="ARBA" id="ARBA00022679"/>
    </source>
</evidence>
<dbReference type="InterPro" id="IPR029055">
    <property type="entry name" value="Ntn_hydrolases_N"/>
</dbReference>
<evidence type="ECO:0000256" key="2">
    <source>
        <dbReference type="ARBA" id="ARBA00001089"/>
    </source>
</evidence>
<dbReference type="AlphaFoldDB" id="A0A2R5FFW4"/>
<dbReference type="PRINTS" id="PR01210">
    <property type="entry name" value="GGTRANSPTASE"/>
</dbReference>
<evidence type="ECO:0000256" key="10">
    <source>
        <dbReference type="PIRSR" id="PIRSR600101-2"/>
    </source>
</evidence>
<evidence type="ECO:0000313" key="13">
    <source>
        <dbReference type="EMBL" id="GBG17462.1"/>
    </source>
</evidence>
<keyword evidence="7 11" id="KW-0012">Acyltransferase</keyword>
<dbReference type="PANTHER" id="PTHR43199">
    <property type="entry name" value="GLUTATHIONE HYDROLASE"/>
    <property type="match status" value="1"/>
</dbReference>
<accession>A0A2R5FFW4</accession>
<keyword evidence="11" id="KW-0317">Glutathione biosynthesis</keyword>
<keyword evidence="6 11" id="KW-0865">Zymogen</keyword>
<dbReference type="UniPathway" id="UPA00204"/>
<dbReference type="GO" id="GO:0103068">
    <property type="term" value="F:leukotriene C4 gamma-glutamyl transferase activity"/>
    <property type="evidence" value="ECO:0007669"/>
    <property type="project" value="UniProtKB-EC"/>
</dbReference>
<dbReference type="Gene3D" id="3.60.20.40">
    <property type="match status" value="1"/>
</dbReference>
<evidence type="ECO:0000256" key="5">
    <source>
        <dbReference type="ARBA" id="ARBA00022801"/>
    </source>
</evidence>
<reference evidence="13 14" key="1">
    <citation type="submission" date="2017-06" db="EMBL/GenBank/DDBJ databases">
        <title>Genome sequencing of cyanobaciteial culture collection at National Institute for Environmental Studies (NIES).</title>
        <authorList>
            <person name="Hirose Y."/>
            <person name="Shimura Y."/>
            <person name="Fujisawa T."/>
            <person name="Nakamura Y."/>
            <person name="Kawachi M."/>
        </authorList>
    </citation>
    <scope>NUCLEOTIDE SEQUENCE [LARGE SCALE GENOMIC DNA]</scope>
    <source>
        <strain evidence="13 14">NIES-4072</strain>
    </source>
</reference>
<comment type="subunit">
    <text evidence="11">This enzyme consists of two polypeptide chains, which are synthesized in precursor form from a single polypeptide.</text>
</comment>
<evidence type="ECO:0000256" key="3">
    <source>
        <dbReference type="ARBA" id="ARBA00009381"/>
    </source>
</evidence>
<dbReference type="Pfam" id="PF01019">
    <property type="entry name" value="G_glu_transpept"/>
    <property type="match status" value="1"/>
</dbReference>
<dbReference type="Gene3D" id="1.10.246.130">
    <property type="match status" value="1"/>
</dbReference>
<evidence type="ECO:0000313" key="14">
    <source>
        <dbReference type="Proteomes" id="UP000245124"/>
    </source>
</evidence>
<evidence type="ECO:0000256" key="7">
    <source>
        <dbReference type="ARBA" id="ARBA00023315"/>
    </source>
</evidence>
<feature type="binding site" evidence="10">
    <location>
        <position position="447"/>
    </location>
    <ligand>
        <name>L-glutamate</name>
        <dbReference type="ChEBI" id="CHEBI:29985"/>
    </ligand>
</feature>
<keyword evidence="14" id="KW-1185">Reference proteome</keyword>
<organism evidence="13 14">
    <name type="scientific">Nostoc commune NIES-4072</name>
    <dbReference type="NCBI Taxonomy" id="2005467"/>
    <lineage>
        <taxon>Bacteria</taxon>
        <taxon>Bacillati</taxon>
        <taxon>Cyanobacteriota</taxon>
        <taxon>Cyanophyceae</taxon>
        <taxon>Nostocales</taxon>
        <taxon>Nostocaceae</taxon>
        <taxon>Nostoc</taxon>
    </lineage>
</organism>
<dbReference type="EC" id="2.3.2.2" evidence="11"/>
<keyword evidence="12" id="KW-0732">Signal</keyword>
<feature type="binding site" evidence="10">
    <location>
        <position position="494"/>
    </location>
    <ligand>
        <name>L-glutamate</name>
        <dbReference type="ChEBI" id="CHEBI:29985"/>
    </ligand>
</feature>
<keyword evidence="4 11" id="KW-0808">Transferase</keyword>
<comment type="catalytic activity">
    <reaction evidence="1 11">
        <text>an S-substituted glutathione + H2O = an S-substituted L-cysteinylglycine + L-glutamate</text>
        <dbReference type="Rhea" id="RHEA:59468"/>
        <dbReference type="ChEBI" id="CHEBI:15377"/>
        <dbReference type="ChEBI" id="CHEBI:29985"/>
        <dbReference type="ChEBI" id="CHEBI:90779"/>
        <dbReference type="ChEBI" id="CHEBI:143103"/>
        <dbReference type="EC" id="3.4.19.13"/>
    </reaction>
</comment>
<proteinExistence type="inferred from homology"/>
<dbReference type="EC" id="3.4.19.13" evidence="11"/>
<feature type="binding site" evidence="10">
    <location>
        <begin position="471"/>
        <end position="472"/>
    </location>
    <ligand>
        <name>L-glutamate</name>
        <dbReference type="ChEBI" id="CHEBI:29985"/>
    </ligand>
</feature>
<dbReference type="EMBL" id="BDUD01000001">
    <property type="protein sequence ID" value="GBG17462.1"/>
    <property type="molecule type" value="Genomic_DNA"/>
</dbReference>
<dbReference type="GO" id="GO:0006750">
    <property type="term" value="P:glutathione biosynthetic process"/>
    <property type="evidence" value="ECO:0007669"/>
    <property type="project" value="UniProtKB-KW"/>
</dbReference>
<dbReference type="NCBIfam" id="TIGR00066">
    <property type="entry name" value="g_glut_trans"/>
    <property type="match status" value="1"/>
</dbReference>
<comment type="similarity">
    <text evidence="3 11">Belongs to the gamma-glutamyltransferase family.</text>
</comment>
<protein>
    <recommendedName>
        <fullName evidence="11">Glutathione hydrolase proenzyme</fullName>
        <ecNumber evidence="11">2.3.2.2</ecNumber>
        <ecNumber evidence="11">3.4.19.13</ecNumber>
    </recommendedName>
    <component>
        <recommendedName>
            <fullName evidence="11">Glutathione hydrolase large chain</fullName>
        </recommendedName>
    </component>
    <component>
        <recommendedName>
            <fullName evidence="11">Glutathione hydrolase small chain</fullName>
        </recommendedName>
    </component>
</protein>
<gene>
    <name evidence="13" type="primary">ggt</name>
    <name evidence="13" type="ORF">NIES4072_11180</name>
</gene>
<dbReference type="OrthoDB" id="9781342at2"/>
<dbReference type="GO" id="GO:0036374">
    <property type="term" value="F:glutathione hydrolase activity"/>
    <property type="evidence" value="ECO:0007669"/>
    <property type="project" value="UniProtKB-UniRule"/>
</dbReference>
<dbReference type="GO" id="GO:0006751">
    <property type="term" value="P:glutathione catabolic process"/>
    <property type="evidence" value="ECO:0007669"/>
    <property type="project" value="UniProtKB-UniRule"/>
</dbReference>
<dbReference type="InterPro" id="IPR043138">
    <property type="entry name" value="GGT_lsub"/>
</dbReference>
<evidence type="ECO:0000256" key="1">
    <source>
        <dbReference type="ARBA" id="ARBA00001049"/>
    </source>
</evidence>
<dbReference type="InterPro" id="IPR043137">
    <property type="entry name" value="GGT_ssub_C"/>
</dbReference>
<comment type="pathway">
    <text evidence="11">Sulfur metabolism; glutathione metabolism.</text>
</comment>
<dbReference type="Proteomes" id="UP000245124">
    <property type="component" value="Unassembled WGS sequence"/>
</dbReference>
<evidence type="ECO:0000256" key="9">
    <source>
        <dbReference type="PIRSR" id="PIRSR600101-1"/>
    </source>
</evidence>
<comment type="PTM">
    <text evidence="11">Cleaved by autocatalysis into a large and a small subunit.</text>
</comment>
<comment type="caution">
    <text evidence="13">The sequence shown here is derived from an EMBL/GenBank/DDBJ whole genome shotgun (WGS) entry which is preliminary data.</text>
</comment>